<dbReference type="InterPro" id="IPR001109">
    <property type="entry name" value="Hydrogenase_HupF/HypC"/>
</dbReference>
<dbReference type="AlphaFoldDB" id="A0A6B2KUQ0"/>
<comment type="caution">
    <text evidence="2">The sequence shown here is derived from an EMBL/GenBank/DDBJ whole genome shotgun (WGS) entry which is preliminary data.</text>
</comment>
<dbReference type="GO" id="GO:1902670">
    <property type="term" value="F:carbon dioxide binding"/>
    <property type="evidence" value="ECO:0007669"/>
    <property type="project" value="TreeGrafter"/>
</dbReference>
<dbReference type="EMBL" id="JAAGAA010000014">
    <property type="protein sequence ID" value="NDV13985.1"/>
    <property type="molecule type" value="Genomic_DNA"/>
</dbReference>
<dbReference type="PRINTS" id="PR00445">
    <property type="entry name" value="HUPFHYPC"/>
</dbReference>
<gene>
    <name evidence="2" type="ORF">GZH52_14515</name>
</gene>
<dbReference type="PANTHER" id="PTHR35177">
    <property type="entry name" value="HYDROGENASE MATURATION FACTOR HYBG"/>
    <property type="match status" value="1"/>
</dbReference>
<evidence type="ECO:0000313" key="2">
    <source>
        <dbReference type="EMBL" id="NDV13985.1"/>
    </source>
</evidence>
<dbReference type="GO" id="GO:0051604">
    <property type="term" value="P:protein maturation"/>
    <property type="evidence" value="ECO:0007669"/>
    <property type="project" value="TreeGrafter"/>
</dbReference>
<reference evidence="2 3" key="1">
    <citation type="submission" date="2020-02" db="EMBL/GenBank/DDBJ databases">
        <authorList>
            <person name="Yang Z."/>
        </authorList>
    </citation>
    <scope>NUCLEOTIDE SEQUENCE [LARGE SCALE GENOMIC DNA]</scope>
    <source>
        <strain evidence="2 3">HX-7-9</strain>
    </source>
</reference>
<dbReference type="Gene3D" id="2.30.30.140">
    <property type="match status" value="1"/>
</dbReference>
<dbReference type="NCBIfam" id="TIGR00074">
    <property type="entry name" value="hypC_hupF"/>
    <property type="match status" value="1"/>
</dbReference>
<accession>A0A6B2KUQ0</accession>
<dbReference type="InterPro" id="IPR019812">
    <property type="entry name" value="Hydgase_assmbl_chp_CS"/>
</dbReference>
<dbReference type="PANTHER" id="PTHR35177:SF1">
    <property type="entry name" value="HYDROGENASE MATURATION FACTOR HYPC"/>
    <property type="match status" value="1"/>
</dbReference>
<dbReference type="Proteomes" id="UP000482578">
    <property type="component" value="Unassembled WGS sequence"/>
</dbReference>
<evidence type="ECO:0000256" key="1">
    <source>
        <dbReference type="ARBA" id="ARBA00006018"/>
    </source>
</evidence>
<organism evidence="2 3">
    <name type="scientific">Crenobacter caeni</name>
    <dbReference type="NCBI Taxonomy" id="2705474"/>
    <lineage>
        <taxon>Bacteria</taxon>
        <taxon>Pseudomonadati</taxon>
        <taxon>Pseudomonadota</taxon>
        <taxon>Betaproteobacteria</taxon>
        <taxon>Neisseriales</taxon>
        <taxon>Neisseriaceae</taxon>
        <taxon>Crenobacter</taxon>
    </lineage>
</organism>
<protein>
    <submittedName>
        <fullName evidence="2">HypC/HybG/HupF family hydrogenase formation chaperone</fullName>
    </submittedName>
</protein>
<dbReference type="RefSeq" id="WP_163317465.1">
    <property type="nucleotide sequence ID" value="NZ_JAAGAA010000014.1"/>
</dbReference>
<dbReference type="GO" id="GO:0005506">
    <property type="term" value="F:iron ion binding"/>
    <property type="evidence" value="ECO:0007669"/>
    <property type="project" value="TreeGrafter"/>
</dbReference>
<dbReference type="Pfam" id="PF01455">
    <property type="entry name" value="HupF_HypC"/>
    <property type="match status" value="1"/>
</dbReference>
<keyword evidence="3" id="KW-1185">Reference proteome</keyword>
<sequence>MCVGVPMQVVECEENRALCAGRGTREWLDTRLVGAVAPGDWLLAFCGAAHEKLDAARAAAMLDAFAALEAALSGQYDAGDFFADLDRDPQLPAHLRKPV</sequence>
<proteinExistence type="inferred from homology"/>
<dbReference type="PROSITE" id="PS01097">
    <property type="entry name" value="HUPF_HYPC"/>
    <property type="match status" value="1"/>
</dbReference>
<evidence type="ECO:0000313" key="3">
    <source>
        <dbReference type="Proteomes" id="UP000482578"/>
    </source>
</evidence>
<dbReference type="SUPFAM" id="SSF159127">
    <property type="entry name" value="HupF/HypC-like"/>
    <property type="match status" value="1"/>
</dbReference>
<name>A0A6B2KUQ0_9NEIS</name>
<comment type="similarity">
    <text evidence="1">Belongs to the HupF/HypC family.</text>
</comment>